<keyword evidence="2 6" id="KW-0808">Transferase</keyword>
<feature type="site" description="Raises pKa of active site His" evidence="6">
    <location>
        <position position="154"/>
    </location>
</feature>
<dbReference type="UniPathway" id="UPA00074">
    <property type="reaction ID" value="UER00126"/>
</dbReference>
<dbReference type="AlphaFoldDB" id="A0A5C6VIW8"/>
<evidence type="ECO:0000256" key="6">
    <source>
        <dbReference type="HAMAP-Rule" id="MF_01930"/>
    </source>
</evidence>
<dbReference type="EMBL" id="VORB01000001">
    <property type="protein sequence ID" value="TXC85403.1"/>
    <property type="molecule type" value="Genomic_DNA"/>
</dbReference>
<keyword evidence="9" id="KW-1185">Reference proteome</keyword>
<evidence type="ECO:0000256" key="2">
    <source>
        <dbReference type="ARBA" id="ARBA00022679"/>
    </source>
</evidence>
<evidence type="ECO:0000313" key="8">
    <source>
        <dbReference type="EMBL" id="TXC85403.1"/>
    </source>
</evidence>
<dbReference type="GO" id="GO:0006189">
    <property type="term" value="P:'de novo' IMP biosynthetic process"/>
    <property type="evidence" value="ECO:0007669"/>
    <property type="project" value="UniProtKB-UniRule"/>
</dbReference>
<dbReference type="Gene3D" id="3.40.50.170">
    <property type="entry name" value="Formyl transferase, N-terminal domain"/>
    <property type="match status" value="1"/>
</dbReference>
<organism evidence="8 9">
    <name type="scientific">Luteibaculum oceani</name>
    <dbReference type="NCBI Taxonomy" id="1294296"/>
    <lineage>
        <taxon>Bacteria</taxon>
        <taxon>Pseudomonadati</taxon>
        <taxon>Bacteroidota</taxon>
        <taxon>Flavobacteriia</taxon>
        <taxon>Flavobacteriales</taxon>
        <taxon>Luteibaculaceae</taxon>
        <taxon>Luteibaculum</taxon>
    </lineage>
</organism>
<feature type="binding site" evidence="6">
    <location>
        <position position="111"/>
    </location>
    <ligand>
        <name>(6R)-10-formyltetrahydrofolate</name>
        <dbReference type="ChEBI" id="CHEBI:195366"/>
    </ligand>
</feature>
<feature type="domain" description="Formyl transferase N-terminal" evidence="7">
    <location>
        <begin position="12"/>
        <end position="190"/>
    </location>
</feature>
<keyword evidence="3 6" id="KW-0658">Purine biosynthesis</keyword>
<dbReference type="GO" id="GO:0004644">
    <property type="term" value="F:phosphoribosylglycinamide formyltransferase activity"/>
    <property type="evidence" value="ECO:0007669"/>
    <property type="project" value="UniProtKB-UniRule"/>
</dbReference>
<dbReference type="RefSeq" id="WP_147012806.1">
    <property type="nucleotide sequence ID" value="NZ_VORB01000001.1"/>
</dbReference>
<comment type="caution">
    <text evidence="6">Lacks conserved residue(s) required for the propagation of feature annotation.</text>
</comment>
<feature type="binding site" evidence="6">
    <location>
        <begin position="21"/>
        <end position="23"/>
    </location>
    <ligand>
        <name>N(1)-(5-phospho-beta-D-ribosyl)glycinamide</name>
        <dbReference type="ChEBI" id="CHEBI:143788"/>
    </ligand>
</feature>
<evidence type="ECO:0000259" key="7">
    <source>
        <dbReference type="Pfam" id="PF00551"/>
    </source>
</evidence>
<dbReference type="InterPro" id="IPR001555">
    <property type="entry name" value="GART_AS"/>
</dbReference>
<comment type="catalytic activity">
    <reaction evidence="5 6">
        <text>N(1)-(5-phospho-beta-D-ribosyl)glycinamide + (6R)-10-formyltetrahydrofolate = N(2)-formyl-N(1)-(5-phospho-beta-D-ribosyl)glycinamide + (6S)-5,6,7,8-tetrahydrofolate + H(+)</text>
        <dbReference type="Rhea" id="RHEA:15053"/>
        <dbReference type="ChEBI" id="CHEBI:15378"/>
        <dbReference type="ChEBI" id="CHEBI:57453"/>
        <dbReference type="ChEBI" id="CHEBI:143788"/>
        <dbReference type="ChEBI" id="CHEBI:147286"/>
        <dbReference type="ChEBI" id="CHEBI:195366"/>
        <dbReference type="EC" id="2.1.2.2"/>
    </reaction>
</comment>
<evidence type="ECO:0000256" key="4">
    <source>
        <dbReference type="ARBA" id="ARBA00038440"/>
    </source>
</evidence>
<evidence type="ECO:0000313" key="9">
    <source>
        <dbReference type="Proteomes" id="UP000321168"/>
    </source>
</evidence>
<proteinExistence type="inferred from homology"/>
<sequence length="198" mass="22310">MNFKLQALPQLNLAIFASGSGTNAEAIISHFKGHSKIQVKLVVTNKKEAGIWKVADRNQVPCYHAKKSTLYESNDIVTLLKEKHINWIILAGFLLKIPKNILEAYPNEIINIHPALLPKFGGKGMYGMHVHKAVVEANEKETGITIHKVNENYDEGAIISQFSTAVHPDDTPEDVQQKVQQLEHKHFPREIEKHLLNL</sequence>
<dbReference type="InterPro" id="IPR002376">
    <property type="entry name" value="Formyl_transf_N"/>
</dbReference>
<dbReference type="OrthoDB" id="9806170at2"/>
<dbReference type="PROSITE" id="PS00373">
    <property type="entry name" value="GART"/>
    <property type="match status" value="1"/>
</dbReference>
<feature type="active site" description="Proton donor" evidence="6">
    <location>
        <position position="113"/>
    </location>
</feature>
<evidence type="ECO:0000256" key="1">
    <source>
        <dbReference type="ARBA" id="ARBA00005054"/>
    </source>
</evidence>
<dbReference type="SUPFAM" id="SSF53328">
    <property type="entry name" value="Formyltransferase"/>
    <property type="match status" value="1"/>
</dbReference>
<dbReference type="Proteomes" id="UP000321168">
    <property type="component" value="Unassembled WGS sequence"/>
</dbReference>
<dbReference type="Pfam" id="PF00551">
    <property type="entry name" value="Formyl_trans_N"/>
    <property type="match status" value="1"/>
</dbReference>
<dbReference type="InterPro" id="IPR004607">
    <property type="entry name" value="GART"/>
</dbReference>
<dbReference type="EC" id="2.1.2.2" evidence="6"/>
<comment type="pathway">
    <text evidence="1 6">Purine metabolism; IMP biosynthesis via de novo pathway; N(2)-formyl-N(1)-(5-phospho-D-ribosyl)glycinamide from N(1)-(5-phospho-D-ribosyl)glycinamide (10-formyl THF route): step 1/1.</text>
</comment>
<dbReference type="GO" id="GO:0005829">
    <property type="term" value="C:cytosol"/>
    <property type="evidence" value="ECO:0007669"/>
    <property type="project" value="TreeGrafter"/>
</dbReference>
<evidence type="ECO:0000256" key="3">
    <source>
        <dbReference type="ARBA" id="ARBA00022755"/>
    </source>
</evidence>
<evidence type="ECO:0000256" key="5">
    <source>
        <dbReference type="ARBA" id="ARBA00047664"/>
    </source>
</evidence>
<name>A0A5C6VIW8_9FLAO</name>
<dbReference type="CDD" id="cd08645">
    <property type="entry name" value="FMT_core_GART"/>
    <property type="match status" value="1"/>
</dbReference>
<feature type="binding site" evidence="6">
    <location>
        <position position="67"/>
    </location>
    <ligand>
        <name>(6R)-10-formyltetrahydrofolate</name>
        <dbReference type="ChEBI" id="CHEBI:195366"/>
    </ligand>
</feature>
<dbReference type="PANTHER" id="PTHR43369:SF2">
    <property type="entry name" value="PHOSPHORIBOSYLGLYCINAMIDE FORMYLTRANSFERASE"/>
    <property type="match status" value="1"/>
</dbReference>
<accession>A0A5C6VIW8</accession>
<protein>
    <recommendedName>
        <fullName evidence="6">Phosphoribosylglycinamide formyltransferase</fullName>
        <ecNumber evidence="6">2.1.2.2</ecNumber>
    </recommendedName>
    <alternativeName>
        <fullName evidence="6">5'-phosphoribosylglycinamide transformylase</fullName>
    </alternativeName>
    <alternativeName>
        <fullName evidence="6">GAR transformylase</fullName>
        <shortName evidence="6">GART</shortName>
    </alternativeName>
</protein>
<gene>
    <name evidence="6" type="primary">purN</name>
    <name evidence="8" type="ORF">FRX97_01900</name>
</gene>
<comment type="function">
    <text evidence="6">Catalyzes the transfer of a formyl group from 10-formyltetrahydrofolate to 5-phospho-ribosyl-glycinamide (GAR), producing 5-phospho-ribosyl-N-formylglycinamide (FGAR) and tetrahydrofolate.</text>
</comment>
<comment type="similarity">
    <text evidence="4 6">Belongs to the GART family.</text>
</comment>
<dbReference type="HAMAP" id="MF_01930">
    <property type="entry name" value="PurN"/>
    <property type="match status" value="1"/>
</dbReference>
<reference evidence="8 9" key="1">
    <citation type="submission" date="2019-08" db="EMBL/GenBank/DDBJ databases">
        <title>Genome of Luteibaculum oceani JCM 18817.</title>
        <authorList>
            <person name="Bowman J.P."/>
        </authorList>
    </citation>
    <scope>NUCLEOTIDE SEQUENCE [LARGE SCALE GENOMIC DNA]</scope>
    <source>
        <strain evidence="8 9">JCM 18817</strain>
    </source>
</reference>
<comment type="caution">
    <text evidence="8">The sequence shown here is derived from an EMBL/GenBank/DDBJ whole genome shotgun (WGS) entry which is preliminary data.</text>
</comment>
<dbReference type="InterPro" id="IPR036477">
    <property type="entry name" value="Formyl_transf_N_sf"/>
</dbReference>
<dbReference type="PANTHER" id="PTHR43369">
    <property type="entry name" value="PHOSPHORIBOSYLGLYCINAMIDE FORMYLTRANSFERASE"/>
    <property type="match status" value="1"/>
</dbReference>